<dbReference type="InterPro" id="IPR051633">
    <property type="entry name" value="AceTr"/>
</dbReference>
<dbReference type="AlphaFoldDB" id="A0A166LBS7"/>
<name>A0A166LBS7_9AGAM</name>
<dbReference type="InterPro" id="IPR047622">
    <property type="entry name" value="GPR1_FUN34_YAAH"/>
</dbReference>
<dbReference type="InterPro" id="IPR000791">
    <property type="entry name" value="Gpr1/Fun34/SatP-like"/>
</dbReference>
<dbReference type="Proteomes" id="UP000076532">
    <property type="component" value="Unassembled WGS sequence"/>
</dbReference>
<evidence type="ECO:0000256" key="2">
    <source>
        <dbReference type="ARBA" id="ARBA00005587"/>
    </source>
</evidence>
<keyword evidence="3 6" id="KW-0812">Transmembrane</keyword>
<dbReference type="OrthoDB" id="3648309at2759"/>
<dbReference type="EMBL" id="KV417537">
    <property type="protein sequence ID" value="KZP22787.1"/>
    <property type="molecule type" value="Genomic_DNA"/>
</dbReference>
<keyword evidence="8" id="KW-1185">Reference proteome</keyword>
<evidence type="ECO:0008006" key="9">
    <source>
        <dbReference type="Google" id="ProtNLM"/>
    </source>
</evidence>
<evidence type="ECO:0000256" key="5">
    <source>
        <dbReference type="ARBA" id="ARBA00023136"/>
    </source>
</evidence>
<feature type="transmembrane region" description="Helical" evidence="6">
    <location>
        <begin position="199"/>
        <end position="221"/>
    </location>
</feature>
<evidence type="ECO:0000256" key="4">
    <source>
        <dbReference type="ARBA" id="ARBA00022989"/>
    </source>
</evidence>
<dbReference type="PANTHER" id="PTHR31123">
    <property type="entry name" value="ACCUMULATION OF DYADS PROTEIN 2-RELATED"/>
    <property type="match status" value="1"/>
</dbReference>
<organism evidence="7 8">
    <name type="scientific">Athelia psychrophila</name>
    <dbReference type="NCBI Taxonomy" id="1759441"/>
    <lineage>
        <taxon>Eukaryota</taxon>
        <taxon>Fungi</taxon>
        <taxon>Dikarya</taxon>
        <taxon>Basidiomycota</taxon>
        <taxon>Agaricomycotina</taxon>
        <taxon>Agaricomycetes</taxon>
        <taxon>Agaricomycetidae</taxon>
        <taxon>Atheliales</taxon>
        <taxon>Atheliaceae</taxon>
        <taxon>Athelia</taxon>
    </lineage>
</organism>
<keyword evidence="4 6" id="KW-1133">Transmembrane helix</keyword>
<protein>
    <recommendedName>
        <fullName evidence="9">FUN34 transmembrane protein</fullName>
    </recommendedName>
</protein>
<feature type="transmembrane region" description="Helical" evidence="6">
    <location>
        <begin position="103"/>
        <end position="123"/>
    </location>
</feature>
<feature type="transmembrane region" description="Helical" evidence="6">
    <location>
        <begin position="50"/>
        <end position="67"/>
    </location>
</feature>
<dbReference type="GO" id="GO:0015123">
    <property type="term" value="F:acetate transmembrane transporter activity"/>
    <property type="evidence" value="ECO:0007669"/>
    <property type="project" value="TreeGrafter"/>
</dbReference>
<dbReference type="Pfam" id="PF01184">
    <property type="entry name" value="Gpr1_Fun34_YaaH"/>
    <property type="match status" value="1"/>
</dbReference>
<keyword evidence="5 6" id="KW-0472">Membrane</keyword>
<evidence type="ECO:0000313" key="7">
    <source>
        <dbReference type="EMBL" id="KZP22787.1"/>
    </source>
</evidence>
<dbReference type="GO" id="GO:0005886">
    <property type="term" value="C:plasma membrane"/>
    <property type="evidence" value="ECO:0007669"/>
    <property type="project" value="TreeGrafter"/>
</dbReference>
<gene>
    <name evidence="7" type="ORF">FIBSPDRAFT_1043370</name>
</gene>
<comment type="similarity">
    <text evidence="2">Belongs to the acetate uptake transporter (AceTr) (TC 2.A.96) family.</text>
</comment>
<dbReference type="NCBIfam" id="NF038013">
    <property type="entry name" value="AceTr_1"/>
    <property type="match status" value="1"/>
</dbReference>
<evidence type="ECO:0000256" key="1">
    <source>
        <dbReference type="ARBA" id="ARBA00004141"/>
    </source>
</evidence>
<reference evidence="7 8" key="1">
    <citation type="journal article" date="2016" name="Mol. Biol. Evol.">
        <title>Comparative Genomics of Early-Diverging Mushroom-Forming Fungi Provides Insights into the Origins of Lignocellulose Decay Capabilities.</title>
        <authorList>
            <person name="Nagy L.G."/>
            <person name="Riley R."/>
            <person name="Tritt A."/>
            <person name="Adam C."/>
            <person name="Daum C."/>
            <person name="Floudas D."/>
            <person name="Sun H."/>
            <person name="Yadav J.S."/>
            <person name="Pangilinan J."/>
            <person name="Larsson K.H."/>
            <person name="Matsuura K."/>
            <person name="Barry K."/>
            <person name="Labutti K."/>
            <person name="Kuo R."/>
            <person name="Ohm R.A."/>
            <person name="Bhattacharya S.S."/>
            <person name="Shirouzu T."/>
            <person name="Yoshinaga Y."/>
            <person name="Martin F.M."/>
            <person name="Grigoriev I.V."/>
            <person name="Hibbett D.S."/>
        </authorList>
    </citation>
    <scope>NUCLEOTIDE SEQUENCE [LARGE SCALE GENOMIC DNA]</scope>
    <source>
        <strain evidence="7 8">CBS 109695</strain>
    </source>
</reference>
<feature type="transmembrane region" description="Helical" evidence="6">
    <location>
        <begin position="143"/>
        <end position="163"/>
    </location>
</feature>
<feature type="transmembrane region" description="Helical" evidence="6">
    <location>
        <begin position="73"/>
        <end position="96"/>
    </location>
</feature>
<accession>A0A166LBS7</accession>
<evidence type="ECO:0000313" key="8">
    <source>
        <dbReference type="Proteomes" id="UP000076532"/>
    </source>
</evidence>
<proteinExistence type="inferred from homology"/>
<dbReference type="PANTHER" id="PTHR31123:SF1">
    <property type="entry name" value="ACCUMULATION OF DYADS PROTEIN 2-RELATED"/>
    <property type="match status" value="1"/>
</dbReference>
<sequence>MSTSSATNDKAYNDHFEGDATAPRCANCLGHTAPLPDPPVQRKLANPAPLGLFSFGTGFLLSGLLTLHTRGVVVPNIVIVLLLFYGGICQFLVGIVEMFCGNTFGFTVFCSYGAFNLSYGGIFLPQLGIAAAYTVDGVVSPEFSQAIGLYLWSWFVVTMLFIFGALRSNGAVLSTLVFTALALATLGMSEFTGADPVRIAGGVFSICAALCAYWGAVSGFYGKDGAGATFHSWNVPSVSLGYSQV</sequence>
<dbReference type="PROSITE" id="PS01114">
    <property type="entry name" value="GPR1_FUN34_YAAH"/>
    <property type="match status" value="1"/>
</dbReference>
<evidence type="ECO:0000256" key="6">
    <source>
        <dbReference type="SAM" id="Phobius"/>
    </source>
</evidence>
<dbReference type="STRING" id="436010.A0A166LBS7"/>
<evidence type="ECO:0000256" key="3">
    <source>
        <dbReference type="ARBA" id="ARBA00022692"/>
    </source>
</evidence>
<feature type="transmembrane region" description="Helical" evidence="6">
    <location>
        <begin position="170"/>
        <end position="187"/>
    </location>
</feature>
<comment type="subcellular location">
    <subcellularLocation>
        <location evidence="1">Membrane</location>
        <topology evidence="1">Multi-pass membrane protein</topology>
    </subcellularLocation>
</comment>